<dbReference type="Gene3D" id="2.40.50.100">
    <property type="match status" value="1"/>
</dbReference>
<keyword evidence="2 3" id="KW-0175">Coiled coil</keyword>
<protein>
    <submittedName>
        <fullName evidence="4">HlyD family secretion protein</fullName>
    </submittedName>
</protein>
<dbReference type="Gene3D" id="2.40.420.20">
    <property type="match status" value="1"/>
</dbReference>
<comment type="subcellular location">
    <subcellularLocation>
        <location evidence="1">Cell envelope</location>
    </subcellularLocation>
</comment>
<dbReference type="PANTHER" id="PTHR32347">
    <property type="entry name" value="EFFLUX SYSTEM COMPONENT YKNX-RELATED"/>
    <property type="match status" value="1"/>
</dbReference>
<dbReference type="Proteomes" id="UP000287022">
    <property type="component" value="Unassembled WGS sequence"/>
</dbReference>
<comment type="caution">
    <text evidence="4">The sequence shown here is derived from an EMBL/GenBank/DDBJ whole genome shotgun (WGS) entry which is preliminary data.</text>
</comment>
<evidence type="ECO:0000256" key="2">
    <source>
        <dbReference type="ARBA" id="ARBA00023054"/>
    </source>
</evidence>
<keyword evidence="5" id="KW-1185">Reference proteome</keyword>
<evidence type="ECO:0000256" key="1">
    <source>
        <dbReference type="ARBA" id="ARBA00004196"/>
    </source>
</evidence>
<dbReference type="EMBL" id="PIQE01000001">
    <property type="protein sequence ID" value="RUO74920.1"/>
    <property type="molecule type" value="Genomic_DNA"/>
</dbReference>
<feature type="coiled-coil region" evidence="3">
    <location>
        <begin position="111"/>
        <end position="156"/>
    </location>
</feature>
<name>A0A432ZAJ1_9GAMM</name>
<dbReference type="AlphaFoldDB" id="A0A432ZAJ1"/>
<evidence type="ECO:0000313" key="5">
    <source>
        <dbReference type="Proteomes" id="UP000287022"/>
    </source>
</evidence>
<organism evidence="4 5">
    <name type="scientific">Pseudidiomarina sediminum</name>
    <dbReference type="NCBI Taxonomy" id="431675"/>
    <lineage>
        <taxon>Bacteria</taxon>
        <taxon>Pseudomonadati</taxon>
        <taxon>Pseudomonadota</taxon>
        <taxon>Gammaproteobacteria</taxon>
        <taxon>Alteromonadales</taxon>
        <taxon>Idiomarinaceae</taxon>
        <taxon>Pseudidiomarina</taxon>
    </lineage>
</organism>
<dbReference type="InterPro" id="IPR050465">
    <property type="entry name" value="UPF0194_transport"/>
</dbReference>
<dbReference type="GO" id="GO:0030313">
    <property type="term" value="C:cell envelope"/>
    <property type="evidence" value="ECO:0007669"/>
    <property type="project" value="UniProtKB-SubCell"/>
</dbReference>
<evidence type="ECO:0000313" key="4">
    <source>
        <dbReference type="EMBL" id="RUO74920.1"/>
    </source>
</evidence>
<proteinExistence type="predicted"/>
<accession>A0A432ZAJ1</accession>
<reference evidence="5" key="1">
    <citation type="journal article" date="2018" name="Front. Microbiol.">
        <title>Genome-Based Analysis Reveals the Taxonomy and Diversity of the Family Idiomarinaceae.</title>
        <authorList>
            <person name="Liu Y."/>
            <person name="Lai Q."/>
            <person name="Shao Z."/>
        </authorList>
    </citation>
    <scope>NUCLEOTIDE SEQUENCE [LARGE SCALE GENOMIC DNA]</scope>
    <source>
        <strain evidence="5">c121</strain>
    </source>
</reference>
<dbReference type="Gene3D" id="2.40.30.170">
    <property type="match status" value="1"/>
</dbReference>
<dbReference type="STRING" id="1122124.GCA_000423165_00172"/>
<feature type="coiled-coil region" evidence="3">
    <location>
        <begin position="199"/>
        <end position="233"/>
    </location>
</feature>
<sequence length="420" mass="46062">MLTIPTPETKRSKWKLALVIAAVVAALFFALTQAMSSMGRAATGGALQLTVDRGALTQRVTAYGRLQSSNSSTVIAEVSGTVDQIHVYPGETLAAEQAMITLRNPALLRAVDQAELAYLEAQASKNSTEAELYERQITLENELALLASEIAFAQEELDTKAFLLEEAIVAKLDYLRSETTLEQTRLKHQLQQRKLEAFAKSRAAELKAAEYRLQEAEKQLEMARHDVAQLTIRAQRDGTLNELNTELEVGSSLERGQAVAQITDPSNLFADLLVAAKDATELLPGQVAIIWIRDTAVTGSVLRVYPSAENNQVRLEVRITEQLPTSARANVNVSAEIVTQTLSDTLRLPVFEAVSRNHSTLELFVAEDDRYVRRTVQLGVLGENYVQVIAGLEAGDQVLTGVPEQYADQAQFNKEALADD</sequence>
<dbReference type="PANTHER" id="PTHR32347:SF23">
    <property type="entry name" value="BLL5650 PROTEIN"/>
    <property type="match status" value="1"/>
</dbReference>
<gene>
    <name evidence="4" type="ORF">CWI80_06210</name>
</gene>
<dbReference type="RefSeq" id="WP_026861261.1">
    <property type="nucleotide sequence ID" value="NZ_PIQE01000001.1"/>
</dbReference>
<dbReference type="Gene3D" id="1.10.287.470">
    <property type="entry name" value="Helix hairpin bin"/>
    <property type="match status" value="1"/>
</dbReference>
<evidence type="ECO:0000256" key="3">
    <source>
        <dbReference type="SAM" id="Coils"/>
    </source>
</evidence>